<dbReference type="PANTHER" id="PTHR43182">
    <property type="entry name" value="COBALT-PRECORRIN-6B C(15)-METHYLTRANSFERASE (DECARBOXYLATING)"/>
    <property type="match status" value="1"/>
</dbReference>
<dbReference type="HOGENOM" id="CLU_031955_1_2_3"/>
<keyword evidence="5" id="KW-0169">Cobalamin biosynthesis</keyword>
<dbReference type="InterPro" id="IPR000878">
    <property type="entry name" value="4pyrrol_Mease"/>
</dbReference>
<dbReference type="SUPFAM" id="SSF53335">
    <property type="entry name" value="S-adenosyl-L-methionine-dependent methyltransferases"/>
    <property type="match status" value="1"/>
</dbReference>
<dbReference type="CDD" id="cd11644">
    <property type="entry name" value="Precorrin-6Y-MT"/>
    <property type="match status" value="1"/>
</dbReference>
<dbReference type="Proteomes" id="UP000008204">
    <property type="component" value="Chromosome"/>
</dbReference>
<protein>
    <recommendedName>
        <fullName evidence="4">tRNA (guanine(46)-N(7))-methyltransferase</fullName>
        <ecNumber evidence="4">2.1.1.33</ecNumber>
    </recommendedName>
</protein>
<evidence type="ECO:0000256" key="3">
    <source>
        <dbReference type="ARBA" id="ARBA00004953"/>
    </source>
</evidence>
<evidence type="ECO:0000256" key="7">
    <source>
        <dbReference type="ARBA" id="ARBA00022679"/>
    </source>
</evidence>
<dbReference type="GO" id="GO:0009236">
    <property type="term" value="P:cobalamin biosynthetic process"/>
    <property type="evidence" value="ECO:0007669"/>
    <property type="project" value="UniProtKB-UniPathway"/>
</dbReference>
<dbReference type="Pfam" id="PF02390">
    <property type="entry name" value="Methyltransf_4"/>
    <property type="match status" value="1"/>
</dbReference>
<dbReference type="InterPro" id="IPR014777">
    <property type="entry name" value="4pyrrole_Mease_sub1"/>
</dbReference>
<evidence type="ECO:0000256" key="2">
    <source>
        <dbReference type="ARBA" id="ARBA00003015"/>
    </source>
</evidence>
<dbReference type="InterPro" id="IPR014008">
    <property type="entry name" value="Cbl_synth_MTase_CbiT"/>
</dbReference>
<dbReference type="InterPro" id="IPR035996">
    <property type="entry name" value="4pyrrol_Methylase_sf"/>
</dbReference>
<evidence type="ECO:0000256" key="5">
    <source>
        <dbReference type="ARBA" id="ARBA00022573"/>
    </source>
</evidence>
<dbReference type="EMBL" id="CP001287">
    <property type="protein sequence ID" value="ACK65534.1"/>
    <property type="molecule type" value="Genomic_DNA"/>
</dbReference>
<organism evidence="11 12">
    <name type="scientific">Rippkaea orientalis (strain PCC 8801 / RF-1)</name>
    <name type="common">Cyanothece sp. (strain PCC 8801)</name>
    <dbReference type="NCBI Taxonomy" id="41431"/>
    <lineage>
        <taxon>Bacteria</taxon>
        <taxon>Bacillati</taxon>
        <taxon>Cyanobacteriota</taxon>
        <taxon>Cyanophyceae</taxon>
        <taxon>Oscillatoriophycideae</taxon>
        <taxon>Chroococcales</taxon>
        <taxon>Aphanothecaceae</taxon>
        <taxon>Rippkaea</taxon>
        <taxon>Rippkaea orientalis</taxon>
    </lineage>
</organism>
<gene>
    <name evidence="11" type="ordered locus">PCC8801_1478</name>
</gene>
<dbReference type="EC" id="2.1.1.33" evidence="4"/>
<dbReference type="NCBIfam" id="TIGR02469">
    <property type="entry name" value="CbiT"/>
    <property type="match status" value="1"/>
</dbReference>
<keyword evidence="6 11" id="KW-0489">Methyltransferase</keyword>
<evidence type="ECO:0000256" key="1">
    <source>
        <dbReference type="ARBA" id="ARBA00000142"/>
    </source>
</evidence>
<proteinExistence type="predicted"/>
<dbReference type="eggNOG" id="COG2242">
    <property type="taxonomic scope" value="Bacteria"/>
</dbReference>
<reference evidence="12" key="1">
    <citation type="journal article" date="2011" name="MBio">
        <title>Novel metabolic attributes of the genus Cyanothece, comprising a group of unicellular nitrogen-fixing Cyanobacteria.</title>
        <authorList>
            <person name="Bandyopadhyay A."/>
            <person name="Elvitigala T."/>
            <person name="Welsh E."/>
            <person name="Stockel J."/>
            <person name="Liberton M."/>
            <person name="Min H."/>
            <person name="Sherman L.A."/>
            <person name="Pakrasi H.B."/>
        </authorList>
    </citation>
    <scope>NUCLEOTIDE SEQUENCE [LARGE SCALE GENOMIC DNA]</scope>
    <source>
        <strain evidence="12">PCC 8801</strain>
    </source>
</reference>
<evidence type="ECO:0000259" key="10">
    <source>
        <dbReference type="Pfam" id="PF00590"/>
    </source>
</evidence>
<dbReference type="AlphaFoldDB" id="B7JUJ0"/>
<dbReference type="KEGG" id="cyp:PCC8801_1478"/>
<sequence>MINVVGIGLDGVIGLTEKVRLMVEESTVIVGSKRHLSYFPSYLGKKLVLDDFSEAIQAIKNYHKSDIVIVILVSGDPLFFGLGRLLLEHFSTEELEFFPHLSCIQLAFNRLKIPWQDAKIISVHGRELEELIPLFKQGVDKIAILTDDNNNPPAIARLYLSLDLPSHYDFWIGEDLGDATEKISHYSPQDLSKQPDHLFSALNVVILIRNTVDQLSLIDLENLPLFGLSDHLFLSFPDRPGLMTKREIRLTILGELALEKQQIIWDIGAGTGSVSIEIARLSPNSTIYAIEKTAMGITLINQNCQRFQVSNVIPVSGKAPDILTELPQPHRIFIGGSGGHIYTILEICQAKLRENGMIVMALATLENLALSLDWFKVHPWDYQVLEMLISRSVAVNNLTRFSPLNPVMLIKATKKSLR</sequence>
<keyword evidence="12" id="KW-1185">Reference proteome</keyword>
<dbReference type="Gene3D" id="3.30.950.10">
    <property type="entry name" value="Methyltransferase, Cobalt-precorrin-4 Transmethylase, Domain 2"/>
    <property type="match status" value="1"/>
</dbReference>
<dbReference type="STRING" id="41431.PCC8801_1478"/>
<dbReference type="InterPro" id="IPR012818">
    <property type="entry name" value="CbiE"/>
</dbReference>
<dbReference type="NCBIfam" id="TIGR02467">
    <property type="entry name" value="CbiE"/>
    <property type="match status" value="1"/>
</dbReference>
<keyword evidence="8" id="KW-0949">S-adenosyl-L-methionine</keyword>
<evidence type="ECO:0000256" key="8">
    <source>
        <dbReference type="ARBA" id="ARBA00022691"/>
    </source>
</evidence>
<name>B7JUJ0_RIPO1</name>
<evidence type="ECO:0000313" key="11">
    <source>
        <dbReference type="EMBL" id="ACK65534.1"/>
    </source>
</evidence>
<evidence type="ECO:0000313" key="12">
    <source>
        <dbReference type="Proteomes" id="UP000008204"/>
    </source>
</evidence>
<dbReference type="InterPro" id="IPR014776">
    <property type="entry name" value="4pyrrole_Mease_sub2"/>
</dbReference>
<dbReference type="GO" id="GO:0008276">
    <property type="term" value="F:protein methyltransferase activity"/>
    <property type="evidence" value="ECO:0007669"/>
    <property type="project" value="InterPro"/>
</dbReference>
<comment type="catalytic activity">
    <reaction evidence="1">
        <text>guanosine(46) in tRNA + S-adenosyl-L-methionine = N(7)-methylguanosine(46) in tRNA + S-adenosyl-L-homocysteine</text>
        <dbReference type="Rhea" id="RHEA:42708"/>
        <dbReference type="Rhea" id="RHEA-COMP:10188"/>
        <dbReference type="Rhea" id="RHEA-COMP:10189"/>
        <dbReference type="ChEBI" id="CHEBI:57856"/>
        <dbReference type="ChEBI" id="CHEBI:59789"/>
        <dbReference type="ChEBI" id="CHEBI:74269"/>
        <dbReference type="ChEBI" id="CHEBI:74480"/>
        <dbReference type="EC" id="2.1.1.33"/>
    </reaction>
</comment>
<dbReference type="eggNOG" id="COG2241">
    <property type="taxonomic scope" value="Bacteria"/>
</dbReference>
<evidence type="ECO:0000256" key="9">
    <source>
        <dbReference type="ARBA" id="ARBA00022694"/>
    </source>
</evidence>
<dbReference type="GO" id="GO:0008176">
    <property type="term" value="F:tRNA (guanine(46)-N7)-methyltransferase activity"/>
    <property type="evidence" value="ECO:0007669"/>
    <property type="project" value="UniProtKB-EC"/>
</dbReference>
<dbReference type="Pfam" id="PF00590">
    <property type="entry name" value="TP_methylase"/>
    <property type="match status" value="1"/>
</dbReference>
<dbReference type="RefSeq" id="WP_012594807.1">
    <property type="nucleotide sequence ID" value="NC_011726.1"/>
</dbReference>
<accession>B7JUJ0</accession>
<feature type="domain" description="Tetrapyrrole methylase" evidence="10">
    <location>
        <begin position="1"/>
        <end position="183"/>
    </location>
</feature>
<dbReference type="Gene3D" id="3.40.1010.10">
    <property type="entry name" value="Cobalt-precorrin-4 Transmethylase, Domain 1"/>
    <property type="match status" value="1"/>
</dbReference>
<keyword evidence="7 11" id="KW-0808">Transferase</keyword>
<dbReference type="OrthoDB" id="9780707at2"/>
<dbReference type="PIRSF" id="PIRSF036428">
    <property type="entry name" value="CobL"/>
    <property type="match status" value="1"/>
</dbReference>
<dbReference type="InterPro" id="IPR006365">
    <property type="entry name" value="Cbl_synth_CobL"/>
</dbReference>
<dbReference type="SUPFAM" id="SSF53790">
    <property type="entry name" value="Tetrapyrrole methylase"/>
    <property type="match status" value="1"/>
</dbReference>
<dbReference type="PANTHER" id="PTHR43182:SF1">
    <property type="entry name" value="COBALT-PRECORRIN-7 C(5)-METHYLTRANSFERASE"/>
    <property type="match status" value="1"/>
</dbReference>
<evidence type="ECO:0000256" key="4">
    <source>
        <dbReference type="ARBA" id="ARBA00011977"/>
    </source>
</evidence>
<dbReference type="InterPro" id="IPR050714">
    <property type="entry name" value="Cobalamin_biosynth_MTase"/>
</dbReference>
<comment type="pathway">
    <text evidence="3">Cofactor biosynthesis; adenosylcobalamin biosynthesis.</text>
</comment>
<evidence type="ECO:0000256" key="6">
    <source>
        <dbReference type="ARBA" id="ARBA00022603"/>
    </source>
</evidence>
<dbReference type="CDD" id="cd02440">
    <property type="entry name" value="AdoMet_MTases"/>
    <property type="match status" value="1"/>
</dbReference>
<comment type="function">
    <text evidence="2">Catalyzes the formation of N(7)-methylguanine at position 46 (m7G46) in tRNA.</text>
</comment>
<dbReference type="InterPro" id="IPR029063">
    <property type="entry name" value="SAM-dependent_MTases_sf"/>
</dbReference>
<keyword evidence="9" id="KW-0819">tRNA processing</keyword>
<dbReference type="InterPro" id="IPR003358">
    <property type="entry name" value="tRNA_(Gua-N-7)_MeTrfase_Trmb"/>
</dbReference>
<dbReference type="Gene3D" id="3.40.50.150">
    <property type="entry name" value="Vaccinia Virus protein VP39"/>
    <property type="match status" value="1"/>
</dbReference>
<dbReference type="UniPathway" id="UPA00148"/>